<evidence type="ECO:0000256" key="1">
    <source>
        <dbReference type="ARBA" id="ARBA00005201"/>
    </source>
</evidence>
<evidence type="ECO:0000256" key="3">
    <source>
        <dbReference type="ARBA" id="ARBA00022630"/>
    </source>
</evidence>
<dbReference type="InterPro" id="IPR023465">
    <property type="entry name" value="Riboflavin_kinase_dom_sf"/>
</dbReference>
<keyword evidence="4" id="KW-0288">FMN</keyword>
<dbReference type="InterPro" id="IPR015865">
    <property type="entry name" value="Riboflavin_kinase_bac/euk"/>
</dbReference>
<dbReference type="AlphaFoldDB" id="A0A0N5AW73"/>
<keyword evidence="9" id="KW-1185">Reference proteome</keyword>
<keyword evidence="7" id="KW-0067">ATP-binding</keyword>
<keyword evidence="6" id="KW-0547">Nucleotide-binding</keyword>
<evidence type="ECO:0000313" key="9">
    <source>
        <dbReference type="Proteomes" id="UP000046393"/>
    </source>
</evidence>
<feature type="domain" description="Riboflavin kinase" evidence="8">
    <location>
        <begin position="5"/>
        <end position="133"/>
    </location>
</feature>
<evidence type="ECO:0000259" key="8">
    <source>
        <dbReference type="SMART" id="SM00904"/>
    </source>
</evidence>
<evidence type="ECO:0000256" key="7">
    <source>
        <dbReference type="ARBA" id="ARBA00022840"/>
    </source>
</evidence>
<dbReference type="Gene3D" id="2.40.30.30">
    <property type="entry name" value="Riboflavin kinase-like"/>
    <property type="match status" value="1"/>
</dbReference>
<dbReference type="Pfam" id="PF01687">
    <property type="entry name" value="Flavokinase"/>
    <property type="match status" value="1"/>
</dbReference>
<keyword evidence="5" id="KW-0808">Transferase</keyword>
<dbReference type="InterPro" id="IPR023468">
    <property type="entry name" value="Riboflavin_kinase"/>
</dbReference>
<dbReference type="GO" id="GO:0005524">
    <property type="term" value="F:ATP binding"/>
    <property type="evidence" value="ECO:0007669"/>
    <property type="project" value="UniProtKB-KW"/>
</dbReference>
<comment type="pathway">
    <text evidence="1">Cofactor biosynthesis; FMN biosynthesis; FMN from riboflavin (ATP route): step 1/1.</text>
</comment>
<dbReference type="GO" id="GO:0005739">
    <property type="term" value="C:mitochondrion"/>
    <property type="evidence" value="ECO:0007669"/>
    <property type="project" value="TreeGrafter"/>
</dbReference>
<dbReference type="WBParaSite" id="SMUV_0000916301-mRNA-1">
    <property type="protein sequence ID" value="SMUV_0000916301-mRNA-1"/>
    <property type="gene ID" value="SMUV_0000916301"/>
</dbReference>
<dbReference type="UniPathway" id="UPA00276">
    <property type="reaction ID" value="UER00406"/>
</dbReference>
<proteinExistence type="predicted"/>
<dbReference type="GO" id="GO:0008531">
    <property type="term" value="F:riboflavin kinase activity"/>
    <property type="evidence" value="ECO:0007669"/>
    <property type="project" value="UniProtKB-EC"/>
</dbReference>
<dbReference type="GO" id="GO:0009398">
    <property type="term" value="P:FMN biosynthetic process"/>
    <property type="evidence" value="ECO:0007669"/>
    <property type="project" value="UniProtKB-UniPathway"/>
</dbReference>
<sequence length="149" mass="16764">MAPELLPYFFEGTVVSGFGRGSRELGCPTANLDEKAVSQLPSTFPNGVFYGLAKVDDGLIYRMVMSVGWNPQYKNEKRTIEVHILHSFSEDFYGSRIRCVALGYLREMTTFSSIDELKTAITTDIYAAKSHMKEVNTETFDLDSHFGNK</sequence>
<dbReference type="SMART" id="SM00904">
    <property type="entry name" value="Flavokinase"/>
    <property type="match status" value="1"/>
</dbReference>
<protein>
    <recommendedName>
        <fullName evidence="2">riboflavin kinase</fullName>
        <ecNumber evidence="2">2.7.1.26</ecNumber>
    </recommendedName>
</protein>
<accession>A0A0N5AW73</accession>
<keyword evidence="3" id="KW-0285">Flavoprotein</keyword>
<evidence type="ECO:0000256" key="4">
    <source>
        <dbReference type="ARBA" id="ARBA00022643"/>
    </source>
</evidence>
<reference evidence="10" key="1">
    <citation type="submission" date="2017-02" db="UniProtKB">
        <authorList>
            <consortium name="WormBaseParasite"/>
        </authorList>
    </citation>
    <scope>IDENTIFICATION</scope>
</reference>
<evidence type="ECO:0000256" key="6">
    <source>
        <dbReference type="ARBA" id="ARBA00022741"/>
    </source>
</evidence>
<dbReference type="Proteomes" id="UP000046393">
    <property type="component" value="Unplaced"/>
</dbReference>
<dbReference type="SUPFAM" id="SSF82114">
    <property type="entry name" value="Riboflavin kinase-like"/>
    <property type="match status" value="1"/>
</dbReference>
<dbReference type="PANTHER" id="PTHR22749">
    <property type="entry name" value="RIBOFLAVIN KINASE/FMN ADENYLYLTRANSFERASE"/>
    <property type="match status" value="1"/>
</dbReference>
<organism evidence="9 10">
    <name type="scientific">Syphacia muris</name>
    <dbReference type="NCBI Taxonomy" id="451379"/>
    <lineage>
        <taxon>Eukaryota</taxon>
        <taxon>Metazoa</taxon>
        <taxon>Ecdysozoa</taxon>
        <taxon>Nematoda</taxon>
        <taxon>Chromadorea</taxon>
        <taxon>Rhabditida</taxon>
        <taxon>Spirurina</taxon>
        <taxon>Oxyuridomorpha</taxon>
        <taxon>Oxyuroidea</taxon>
        <taxon>Oxyuridae</taxon>
        <taxon>Syphacia</taxon>
    </lineage>
</organism>
<name>A0A0N5AW73_9BILA</name>
<dbReference type="PANTHER" id="PTHR22749:SF6">
    <property type="entry name" value="RIBOFLAVIN KINASE"/>
    <property type="match status" value="1"/>
</dbReference>
<evidence type="ECO:0000256" key="5">
    <source>
        <dbReference type="ARBA" id="ARBA00022679"/>
    </source>
</evidence>
<dbReference type="GO" id="GO:0009231">
    <property type="term" value="P:riboflavin biosynthetic process"/>
    <property type="evidence" value="ECO:0007669"/>
    <property type="project" value="InterPro"/>
</dbReference>
<evidence type="ECO:0000313" key="10">
    <source>
        <dbReference type="WBParaSite" id="SMUV_0000916301-mRNA-1"/>
    </source>
</evidence>
<dbReference type="STRING" id="451379.A0A0N5AW73"/>
<evidence type="ECO:0000256" key="2">
    <source>
        <dbReference type="ARBA" id="ARBA00012105"/>
    </source>
</evidence>
<dbReference type="EC" id="2.7.1.26" evidence="2"/>